<organism evidence="1">
    <name type="scientific">marine sediment metagenome</name>
    <dbReference type="NCBI Taxonomy" id="412755"/>
    <lineage>
        <taxon>unclassified sequences</taxon>
        <taxon>metagenomes</taxon>
        <taxon>ecological metagenomes</taxon>
    </lineage>
</organism>
<protein>
    <submittedName>
        <fullName evidence="1">Uncharacterized protein</fullName>
    </submittedName>
</protein>
<reference evidence="1" key="1">
    <citation type="journal article" date="2015" name="Nature">
        <title>Complex archaea that bridge the gap between prokaryotes and eukaryotes.</title>
        <authorList>
            <person name="Spang A."/>
            <person name="Saw J.H."/>
            <person name="Jorgensen S.L."/>
            <person name="Zaremba-Niedzwiedzka K."/>
            <person name="Martijn J."/>
            <person name="Lind A.E."/>
            <person name="van Eijk R."/>
            <person name="Schleper C."/>
            <person name="Guy L."/>
            <person name="Ettema T.J."/>
        </authorList>
    </citation>
    <scope>NUCLEOTIDE SEQUENCE</scope>
</reference>
<dbReference type="AlphaFoldDB" id="A0A0F9VFC8"/>
<dbReference type="EMBL" id="LAZR01000553">
    <property type="protein sequence ID" value="KKN64513.1"/>
    <property type="molecule type" value="Genomic_DNA"/>
</dbReference>
<accession>A0A0F9VFC8</accession>
<sequence length="135" mass="14170">MEPSDEGSFSMAEEKLIITEEDANNAVGFRIDDIKEFDYELRQSGGGTTQLLVLTLADRTVTFSGAEATTVYATIKDSFSEGGADASPAPIETTQASIDVATQLIAELQKALSAVAGGVFIRVGTDGTPIEMDAS</sequence>
<comment type="caution">
    <text evidence="1">The sequence shown here is derived from an EMBL/GenBank/DDBJ whole genome shotgun (WGS) entry which is preliminary data.</text>
</comment>
<name>A0A0F9VFC8_9ZZZZ</name>
<gene>
    <name evidence="1" type="ORF">LCGC14_0491260</name>
</gene>
<proteinExistence type="predicted"/>
<evidence type="ECO:0000313" key="1">
    <source>
        <dbReference type="EMBL" id="KKN64513.1"/>
    </source>
</evidence>